<proteinExistence type="predicted"/>
<sequence length="151" mass="16053">MAAGWRSRRREVGAGWLRSALRPAGATEGDVGEPPSATSRPEWQAGTCKNEGDGRAKERVRRDFGSGRCARVRQIAGEIERAGMAQRRSSSFVVRPARVPDVGADRVWRAAAGEGWAGGQTPQQAREQPACSGDILTLSAGRLRQGVSVGG</sequence>
<dbReference type="EMBL" id="JAGTJR010000005">
    <property type="protein sequence ID" value="KAH7060724.1"/>
    <property type="molecule type" value="Genomic_DNA"/>
</dbReference>
<dbReference type="Proteomes" id="UP000774617">
    <property type="component" value="Unassembled WGS sequence"/>
</dbReference>
<name>A0ABQ8GQ50_9PEZI</name>
<evidence type="ECO:0000313" key="2">
    <source>
        <dbReference type="EMBL" id="KAH7060724.1"/>
    </source>
</evidence>
<gene>
    <name evidence="2" type="ORF">B0J12DRAFT_342169</name>
</gene>
<feature type="compositionally biased region" description="Basic and acidic residues" evidence="1">
    <location>
        <begin position="50"/>
        <end position="60"/>
    </location>
</feature>
<feature type="region of interest" description="Disordered" evidence="1">
    <location>
        <begin position="16"/>
        <end position="60"/>
    </location>
</feature>
<accession>A0ABQ8GQ50</accession>
<comment type="caution">
    <text evidence="2">The sequence shown here is derived from an EMBL/GenBank/DDBJ whole genome shotgun (WGS) entry which is preliminary data.</text>
</comment>
<reference evidence="2 3" key="1">
    <citation type="journal article" date="2021" name="Nat. Commun.">
        <title>Genetic determinants of endophytism in the Arabidopsis root mycobiome.</title>
        <authorList>
            <person name="Mesny F."/>
            <person name="Miyauchi S."/>
            <person name="Thiergart T."/>
            <person name="Pickel B."/>
            <person name="Atanasova L."/>
            <person name="Karlsson M."/>
            <person name="Huettel B."/>
            <person name="Barry K.W."/>
            <person name="Haridas S."/>
            <person name="Chen C."/>
            <person name="Bauer D."/>
            <person name="Andreopoulos W."/>
            <person name="Pangilinan J."/>
            <person name="LaButti K."/>
            <person name="Riley R."/>
            <person name="Lipzen A."/>
            <person name="Clum A."/>
            <person name="Drula E."/>
            <person name="Henrissat B."/>
            <person name="Kohler A."/>
            <person name="Grigoriev I.V."/>
            <person name="Martin F.M."/>
            <person name="Hacquard S."/>
        </authorList>
    </citation>
    <scope>NUCLEOTIDE SEQUENCE [LARGE SCALE GENOMIC DNA]</scope>
    <source>
        <strain evidence="2 3">MPI-SDFR-AT-0080</strain>
    </source>
</reference>
<protein>
    <submittedName>
        <fullName evidence="2">Uncharacterized protein</fullName>
    </submittedName>
</protein>
<keyword evidence="3" id="KW-1185">Reference proteome</keyword>
<organism evidence="2 3">
    <name type="scientific">Macrophomina phaseolina</name>
    <dbReference type="NCBI Taxonomy" id="35725"/>
    <lineage>
        <taxon>Eukaryota</taxon>
        <taxon>Fungi</taxon>
        <taxon>Dikarya</taxon>
        <taxon>Ascomycota</taxon>
        <taxon>Pezizomycotina</taxon>
        <taxon>Dothideomycetes</taxon>
        <taxon>Dothideomycetes incertae sedis</taxon>
        <taxon>Botryosphaeriales</taxon>
        <taxon>Botryosphaeriaceae</taxon>
        <taxon>Macrophomina</taxon>
    </lineage>
</organism>
<evidence type="ECO:0000256" key="1">
    <source>
        <dbReference type="SAM" id="MobiDB-lite"/>
    </source>
</evidence>
<evidence type="ECO:0000313" key="3">
    <source>
        <dbReference type="Proteomes" id="UP000774617"/>
    </source>
</evidence>